<organism evidence="1 2">
    <name type="scientific">Actinomadura namibiensis</name>
    <dbReference type="NCBI Taxonomy" id="182080"/>
    <lineage>
        <taxon>Bacteria</taxon>
        <taxon>Bacillati</taxon>
        <taxon>Actinomycetota</taxon>
        <taxon>Actinomycetes</taxon>
        <taxon>Streptosporangiales</taxon>
        <taxon>Thermomonosporaceae</taxon>
        <taxon>Actinomadura</taxon>
    </lineage>
</organism>
<protein>
    <submittedName>
        <fullName evidence="1">Uncharacterized protein</fullName>
    </submittedName>
</protein>
<gene>
    <name evidence="1" type="ORF">HNR61_005891</name>
</gene>
<dbReference type="EMBL" id="JACJIA010000008">
    <property type="protein sequence ID" value="MBA8954237.1"/>
    <property type="molecule type" value="Genomic_DNA"/>
</dbReference>
<accession>A0A7W3QP32</accession>
<keyword evidence="2" id="KW-1185">Reference proteome</keyword>
<sequence>MSDFVVSVIPTDPRWQPAPEAADACADLLRALLYPEEPDPEVEIGWYDRVAIVHPHENLQHVTCPRCGREISDWFDGLAEEAEERQGLTELEATVPCCGARIPLTGLRHDWPCGFARFEIAAWNPERQPLSGADLTALGEALGHAVRQIEAHI</sequence>
<reference evidence="1 2" key="1">
    <citation type="submission" date="2020-08" db="EMBL/GenBank/DDBJ databases">
        <title>Genomic Encyclopedia of Type Strains, Phase IV (KMG-IV): sequencing the most valuable type-strain genomes for metagenomic binning, comparative biology and taxonomic classification.</title>
        <authorList>
            <person name="Goeker M."/>
        </authorList>
    </citation>
    <scope>NUCLEOTIDE SEQUENCE [LARGE SCALE GENOMIC DNA]</scope>
    <source>
        <strain evidence="1 2">DSM 44197</strain>
    </source>
</reference>
<evidence type="ECO:0000313" key="1">
    <source>
        <dbReference type="EMBL" id="MBA8954237.1"/>
    </source>
</evidence>
<evidence type="ECO:0000313" key="2">
    <source>
        <dbReference type="Proteomes" id="UP000572680"/>
    </source>
</evidence>
<dbReference type="Proteomes" id="UP000572680">
    <property type="component" value="Unassembled WGS sequence"/>
</dbReference>
<comment type="caution">
    <text evidence="1">The sequence shown here is derived from an EMBL/GenBank/DDBJ whole genome shotgun (WGS) entry which is preliminary data.</text>
</comment>
<dbReference type="RefSeq" id="WP_182846332.1">
    <property type="nucleotide sequence ID" value="NZ_BAAALP010000062.1"/>
</dbReference>
<name>A0A7W3QP32_ACTNM</name>
<proteinExistence type="predicted"/>
<dbReference type="AlphaFoldDB" id="A0A7W3QP32"/>